<reference evidence="1" key="1">
    <citation type="submission" date="2021-06" db="EMBL/GenBank/DDBJ databases">
        <authorList>
            <person name="Kallberg Y."/>
            <person name="Tangrot J."/>
            <person name="Rosling A."/>
        </authorList>
    </citation>
    <scope>NUCLEOTIDE SEQUENCE</scope>
    <source>
        <strain evidence="1">IN212</strain>
    </source>
</reference>
<comment type="caution">
    <text evidence="1">The sequence shown here is derived from an EMBL/GenBank/DDBJ whole genome shotgun (WGS) entry which is preliminary data.</text>
</comment>
<protein>
    <submittedName>
        <fullName evidence="1">16454_t:CDS:1</fullName>
    </submittedName>
</protein>
<dbReference type="Proteomes" id="UP000789396">
    <property type="component" value="Unassembled WGS sequence"/>
</dbReference>
<dbReference type="OrthoDB" id="2438553at2759"/>
<sequence length="79" mass="9085">LQKIVVNQDGHPKSAIWDDFDLGESDGKGYYRAKCEVFEEIRCNWLMQVARRNDKTDIKTSDNESIFSISSKKSITKIS</sequence>
<evidence type="ECO:0000313" key="2">
    <source>
        <dbReference type="Proteomes" id="UP000789396"/>
    </source>
</evidence>
<keyword evidence="2" id="KW-1185">Reference proteome</keyword>
<accession>A0A9N9KB95</accession>
<gene>
    <name evidence="1" type="ORF">RFULGI_LOCUS19458</name>
</gene>
<evidence type="ECO:0000313" key="1">
    <source>
        <dbReference type="EMBL" id="CAG8818815.1"/>
    </source>
</evidence>
<dbReference type="AlphaFoldDB" id="A0A9N9KB95"/>
<organism evidence="1 2">
    <name type="scientific">Racocetra fulgida</name>
    <dbReference type="NCBI Taxonomy" id="60492"/>
    <lineage>
        <taxon>Eukaryota</taxon>
        <taxon>Fungi</taxon>
        <taxon>Fungi incertae sedis</taxon>
        <taxon>Mucoromycota</taxon>
        <taxon>Glomeromycotina</taxon>
        <taxon>Glomeromycetes</taxon>
        <taxon>Diversisporales</taxon>
        <taxon>Gigasporaceae</taxon>
        <taxon>Racocetra</taxon>
    </lineage>
</organism>
<name>A0A9N9KB95_9GLOM</name>
<proteinExistence type="predicted"/>
<dbReference type="EMBL" id="CAJVPZ010096432">
    <property type="protein sequence ID" value="CAG8818815.1"/>
    <property type="molecule type" value="Genomic_DNA"/>
</dbReference>
<feature type="non-terminal residue" evidence="1">
    <location>
        <position position="1"/>
    </location>
</feature>
<feature type="non-terminal residue" evidence="1">
    <location>
        <position position="79"/>
    </location>
</feature>